<dbReference type="Pfam" id="PF10576">
    <property type="entry name" value="EndIII_4Fe-2S"/>
    <property type="match status" value="1"/>
</dbReference>
<dbReference type="NCBIfam" id="TIGR01084">
    <property type="entry name" value="mutY"/>
    <property type="match status" value="1"/>
</dbReference>
<evidence type="ECO:0000256" key="5">
    <source>
        <dbReference type="ARBA" id="ARBA00022023"/>
    </source>
</evidence>
<dbReference type="SUPFAM" id="SSF48150">
    <property type="entry name" value="DNA-glycosylase"/>
    <property type="match status" value="1"/>
</dbReference>
<keyword evidence="11" id="KW-0411">Iron-sulfur</keyword>
<dbReference type="EMBL" id="ARZY01000038">
    <property type="protein sequence ID" value="EWH08758.1"/>
    <property type="molecule type" value="Genomic_DNA"/>
</dbReference>
<keyword evidence="8 14" id="KW-0227">DNA damage</keyword>
<dbReference type="Pfam" id="PF00730">
    <property type="entry name" value="HhH-GPD"/>
    <property type="match status" value="1"/>
</dbReference>
<evidence type="ECO:0000256" key="1">
    <source>
        <dbReference type="ARBA" id="ARBA00000843"/>
    </source>
</evidence>
<dbReference type="InterPro" id="IPR004035">
    <property type="entry name" value="Endouclease-III_FeS-bd_BS"/>
</dbReference>
<evidence type="ECO:0000256" key="3">
    <source>
        <dbReference type="ARBA" id="ARBA00008343"/>
    </source>
</evidence>
<evidence type="ECO:0000259" key="15">
    <source>
        <dbReference type="SMART" id="SM00478"/>
    </source>
</evidence>
<organism evidence="16 17">
    <name type="scientific">Catenovulum agarivorans DS-2</name>
    <dbReference type="NCBI Taxonomy" id="1328313"/>
    <lineage>
        <taxon>Bacteria</taxon>
        <taxon>Pseudomonadati</taxon>
        <taxon>Pseudomonadota</taxon>
        <taxon>Gammaproteobacteria</taxon>
        <taxon>Alteromonadales</taxon>
        <taxon>Alteromonadaceae</taxon>
        <taxon>Catenovulum</taxon>
    </lineage>
</organism>
<dbReference type="GO" id="GO:0046872">
    <property type="term" value="F:metal ion binding"/>
    <property type="evidence" value="ECO:0007669"/>
    <property type="project" value="UniProtKB-UniRule"/>
</dbReference>
<dbReference type="GO" id="GO:0035485">
    <property type="term" value="F:adenine/guanine mispair binding"/>
    <property type="evidence" value="ECO:0007669"/>
    <property type="project" value="TreeGrafter"/>
</dbReference>
<dbReference type="Gene3D" id="1.10.1670.10">
    <property type="entry name" value="Helix-hairpin-Helix base-excision DNA repair enzymes (C-terminal)"/>
    <property type="match status" value="1"/>
</dbReference>
<evidence type="ECO:0000256" key="13">
    <source>
        <dbReference type="ARBA" id="ARBA00023295"/>
    </source>
</evidence>
<dbReference type="NCBIfam" id="NF008132">
    <property type="entry name" value="PRK10880.1"/>
    <property type="match status" value="1"/>
</dbReference>
<dbReference type="InterPro" id="IPR011257">
    <property type="entry name" value="DNA_glycosylase"/>
</dbReference>
<dbReference type="AlphaFoldDB" id="W7QKX9"/>
<proteinExistence type="inferred from homology"/>
<dbReference type="Proteomes" id="UP000019276">
    <property type="component" value="Unassembled WGS sequence"/>
</dbReference>
<gene>
    <name evidence="16" type="ORF">DS2_16029</name>
</gene>
<keyword evidence="12" id="KW-0234">DNA repair</keyword>
<keyword evidence="17" id="KW-1185">Reference proteome</keyword>
<dbReference type="PROSITE" id="PS00764">
    <property type="entry name" value="ENDONUCLEASE_III_1"/>
    <property type="match status" value="1"/>
</dbReference>
<evidence type="ECO:0000256" key="10">
    <source>
        <dbReference type="ARBA" id="ARBA00023004"/>
    </source>
</evidence>
<dbReference type="Gene3D" id="3.90.79.10">
    <property type="entry name" value="Nucleoside Triphosphate Pyrophosphohydrolase"/>
    <property type="match status" value="1"/>
</dbReference>
<evidence type="ECO:0000256" key="6">
    <source>
        <dbReference type="ARBA" id="ARBA00022485"/>
    </source>
</evidence>
<evidence type="ECO:0000256" key="14">
    <source>
        <dbReference type="RuleBase" id="RU365096"/>
    </source>
</evidence>
<keyword evidence="7" id="KW-0479">Metal-binding</keyword>
<dbReference type="InterPro" id="IPR000445">
    <property type="entry name" value="HhH_motif"/>
</dbReference>
<comment type="caution">
    <text evidence="16">The sequence shown here is derived from an EMBL/GenBank/DDBJ whole genome shotgun (WGS) entry which is preliminary data.</text>
</comment>
<dbReference type="PATRIC" id="fig|1328313.3.peg.3275"/>
<dbReference type="FunFam" id="1.10.1670.10:FF:000002">
    <property type="entry name" value="Adenine DNA glycosylase"/>
    <property type="match status" value="1"/>
</dbReference>
<dbReference type="PANTHER" id="PTHR42944:SF1">
    <property type="entry name" value="ADENINE DNA GLYCOSYLASE"/>
    <property type="match status" value="1"/>
</dbReference>
<comment type="function">
    <text evidence="2">Adenine glycosylase active on G-A mispairs. MutY also corrects error-prone DNA synthesis past GO lesions which are due to the oxidatively damaged form of guanine: 7,8-dihydro-8-oxoguanine (8-oxo-dGTP).</text>
</comment>
<dbReference type="InterPro" id="IPR005760">
    <property type="entry name" value="A/G_AdeGlyc_MutY"/>
</dbReference>
<dbReference type="GO" id="GO:0006298">
    <property type="term" value="P:mismatch repair"/>
    <property type="evidence" value="ECO:0007669"/>
    <property type="project" value="TreeGrafter"/>
</dbReference>
<dbReference type="InterPro" id="IPR003651">
    <property type="entry name" value="Endonuclease3_FeS-loop_motif"/>
</dbReference>
<keyword evidence="6" id="KW-0004">4Fe-4S</keyword>
<sequence length="352" mass="40210">MVSLQQNTEFGNQVINWYHQHGRKHLPWQQNKSLYKTWLSEVMLQQTQVTTVIPYFERFIQTFPTVEALAAAEQDQVLQLWTGLGYYARARNLHKAAKQIVEIHNEFPTNFEQVLALPGIGRSTAGAILSLTLQQPYPILDGNVKRVLCRYFKIEQWSGEKKVQDKLWQLSEQVTPAQGVDYFNQAMMDLGSAICTRSKPKCDSCPLQQSCQAYQANCVSQLPVPRPKKNKPVKQTFMYLLKHGQQVLLNKRPPTGIWGGLYTLPESERQLTLGEIEHLFALDGNKQTELAPFRHTFTHYHLDIQPILVEVEQVHSAIKESEDVWFDLNSEAEFGMATPTKNLLAAVIAGKF</sequence>
<dbReference type="RefSeq" id="WP_152537630.1">
    <property type="nucleotide sequence ID" value="NZ_ARZY01000038.1"/>
</dbReference>
<evidence type="ECO:0000256" key="7">
    <source>
        <dbReference type="ARBA" id="ARBA00022723"/>
    </source>
</evidence>
<evidence type="ECO:0000256" key="9">
    <source>
        <dbReference type="ARBA" id="ARBA00022801"/>
    </source>
</evidence>
<dbReference type="InterPro" id="IPR029119">
    <property type="entry name" value="MutY_C"/>
</dbReference>
<evidence type="ECO:0000313" key="17">
    <source>
        <dbReference type="Proteomes" id="UP000019276"/>
    </source>
</evidence>
<evidence type="ECO:0000313" key="16">
    <source>
        <dbReference type="EMBL" id="EWH08758.1"/>
    </source>
</evidence>
<dbReference type="InterPro" id="IPR003265">
    <property type="entry name" value="HhH-GPD_domain"/>
</dbReference>
<dbReference type="InterPro" id="IPR044298">
    <property type="entry name" value="MIG/MutY"/>
</dbReference>
<evidence type="ECO:0000256" key="2">
    <source>
        <dbReference type="ARBA" id="ARBA00002933"/>
    </source>
</evidence>
<evidence type="ECO:0000256" key="4">
    <source>
        <dbReference type="ARBA" id="ARBA00012045"/>
    </source>
</evidence>
<reference evidence="16 17" key="1">
    <citation type="journal article" date="2014" name="Genome Announc.">
        <title>Draft Genome Sequence of the Agar-Degrading Bacterium Catenovulum sp. Strain DS-2, Isolated from Intestines of Haliotis diversicolor.</title>
        <authorList>
            <person name="Shan D."/>
            <person name="Li X."/>
            <person name="Gu Z."/>
            <person name="Wei G."/>
            <person name="Gao Z."/>
            <person name="Shao Z."/>
        </authorList>
    </citation>
    <scope>NUCLEOTIDE SEQUENCE [LARGE SCALE GENOMIC DNA]</scope>
    <source>
        <strain evidence="16 17">DS-2</strain>
    </source>
</reference>
<dbReference type="GO" id="GO:0006284">
    <property type="term" value="P:base-excision repair"/>
    <property type="evidence" value="ECO:0007669"/>
    <property type="project" value="UniProtKB-UniRule"/>
</dbReference>
<dbReference type="GO" id="GO:0000701">
    <property type="term" value="F:purine-specific mismatch base pair DNA N-glycosylase activity"/>
    <property type="evidence" value="ECO:0007669"/>
    <property type="project" value="UniProtKB-EC"/>
</dbReference>
<comment type="similarity">
    <text evidence="3 14">Belongs to the Nth/MutY family.</text>
</comment>
<feature type="domain" description="HhH-GPD" evidence="15">
    <location>
        <begin position="43"/>
        <end position="193"/>
    </location>
</feature>
<dbReference type="FunFam" id="1.10.340.30:FF:000002">
    <property type="entry name" value="Adenine DNA glycosylase"/>
    <property type="match status" value="1"/>
</dbReference>
<keyword evidence="13 14" id="KW-0326">Glycosidase</keyword>
<dbReference type="EC" id="3.2.2.31" evidence="4 14"/>
<dbReference type="STRING" id="1328313.DS2_16029"/>
<dbReference type="OrthoDB" id="9802365at2"/>
<keyword evidence="9" id="KW-0378">Hydrolase</keyword>
<evidence type="ECO:0000256" key="11">
    <source>
        <dbReference type="ARBA" id="ARBA00023014"/>
    </source>
</evidence>
<evidence type="ECO:0000256" key="12">
    <source>
        <dbReference type="ARBA" id="ARBA00023204"/>
    </source>
</evidence>
<dbReference type="InterPro" id="IPR023170">
    <property type="entry name" value="HhH_base_excis_C"/>
</dbReference>
<dbReference type="Pfam" id="PF00633">
    <property type="entry name" value="HHH"/>
    <property type="match status" value="1"/>
</dbReference>
<accession>W7QKX9</accession>
<comment type="catalytic activity">
    <reaction evidence="1 14">
        <text>Hydrolyzes free adenine bases from 7,8-dihydro-8-oxoguanine:adenine mismatched double-stranded DNA, leaving an apurinic site.</text>
        <dbReference type="EC" id="3.2.2.31"/>
    </reaction>
</comment>
<keyword evidence="10 14" id="KW-0408">Iron</keyword>
<dbReference type="Pfam" id="PF14815">
    <property type="entry name" value="NUDIX_4"/>
    <property type="match status" value="1"/>
</dbReference>
<dbReference type="GO" id="GO:0051539">
    <property type="term" value="F:4 iron, 4 sulfur cluster binding"/>
    <property type="evidence" value="ECO:0007669"/>
    <property type="project" value="UniProtKB-UniRule"/>
</dbReference>
<dbReference type="SMART" id="SM00525">
    <property type="entry name" value="FES"/>
    <property type="match status" value="1"/>
</dbReference>
<dbReference type="CDD" id="cd03431">
    <property type="entry name" value="NUDIX_DNA_Glycosylase_C-MutY"/>
    <property type="match status" value="1"/>
</dbReference>
<comment type="cofactor">
    <cofactor evidence="14">
        <name>[4Fe-4S] cluster</name>
        <dbReference type="ChEBI" id="CHEBI:49883"/>
    </cofactor>
    <text evidence="14">Binds 1 [4Fe-4S] cluster.</text>
</comment>
<name>W7QKX9_9ALTE</name>
<evidence type="ECO:0000256" key="8">
    <source>
        <dbReference type="ARBA" id="ARBA00022763"/>
    </source>
</evidence>
<dbReference type="InterPro" id="IPR015797">
    <property type="entry name" value="NUDIX_hydrolase-like_dom_sf"/>
</dbReference>
<dbReference type="PANTHER" id="PTHR42944">
    <property type="entry name" value="ADENINE DNA GLYCOSYLASE"/>
    <property type="match status" value="1"/>
</dbReference>
<dbReference type="eggNOG" id="COG1194">
    <property type="taxonomic scope" value="Bacteria"/>
</dbReference>
<dbReference type="CDD" id="cd00056">
    <property type="entry name" value="ENDO3c"/>
    <property type="match status" value="1"/>
</dbReference>
<dbReference type="SMART" id="SM00478">
    <property type="entry name" value="ENDO3c"/>
    <property type="match status" value="1"/>
</dbReference>
<dbReference type="SUPFAM" id="SSF55811">
    <property type="entry name" value="Nudix"/>
    <property type="match status" value="1"/>
</dbReference>
<dbReference type="Gene3D" id="1.10.340.30">
    <property type="entry name" value="Hypothetical protein, domain 2"/>
    <property type="match status" value="1"/>
</dbReference>
<dbReference type="GO" id="GO:0032357">
    <property type="term" value="F:oxidized purine DNA binding"/>
    <property type="evidence" value="ECO:0007669"/>
    <property type="project" value="TreeGrafter"/>
</dbReference>
<protein>
    <recommendedName>
        <fullName evidence="5 14">Adenine DNA glycosylase</fullName>
        <ecNumber evidence="4 14">3.2.2.31</ecNumber>
    </recommendedName>
</protein>
<dbReference type="GO" id="GO:0034039">
    <property type="term" value="F:8-oxo-7,8-dihydroguanine DNA N-glycosylase activity"/>
    <property type="evidence" value="ECO:0007669"/>
    <property type="project" value="TreeGrafter"/>
</dbReference>